<keyword evidence="2" id="KW-1185">Reference proteome</keyword>
<organism evidence="1 2">
    <name type="scientific">Candidatus Epulonipiscium fishelsonii</name>
    <dbReference type="NCBI Taxonomy" id="77094"/>
    <lineage>
        <taxon>Bacteria</taxon>
        <taxon>Bacillati</taxon>
        <taxon>Bacillota</taxon>
        <taxon>Clostridia</taxon>
        <taxon>Lachnospirales</taxon>
        <taxon>Lachnospiraceae</taxon>
        <taxon>Candidatus Epulonipiscium</taxon>
    </lineage>
</organism>
<evidence type="ECO:0000313" key="2">
    <source>
        <dbReference type="Proteomes" id="UP000188605"/>
    </source>
</evidence>
<dbReference type="EMBL" id="LJDB01000060">
    <property type="protein sequence ID" value="ONI39810.1"/>
    <property type="molecule type" value="Genomic_DNA"/>
</dbReference>
<reference evidence="1" key="1">
    <citation type="submission" date="2016-08" db="EMBL/GenBank/DDBJ databases">
        <authorList>
            <person name="Ngugi D.K."/>
            <person name="Miyake S."/>
            <person name="Stingl U."/>
        </authorList>
    </citation>
    <scope>NUCLEOTIDE SEQUENCE</scope>
    <source>
        <strain evidence="1">SCG-B11WGA-EpuloA1</strain>
    </source>
</reference>
<comment type="caution">
    <text evidence="1">The sequence shown here is derived from an EMBL/GenBank/DDBJ whole genome shotgun (WGS) entry which is preliminary data.</text>
</comment>
<gene>
    <name evidence="1" type="ORF">AN396_07080</name>
</gene>
<sequence>MRLVSVNKLRLDSKIAVDIYDNYGQIILYKNTNVTQPIIHKLDYMNIEYIYITDEYCLSNPESLFMAQLDNMGEVISKLEELGKASFEGTATEEIVMEAYFTVEDIVEELFKKKEYLKIRYIPDKMTGNTTAGTIIYMSIMTAIFGIKAGLAKEEVENLFMASLLKDVGIISPYLKNLQNAYQLHPALAYNYLSKKYFLHSDVLVGILHHHEMIDGTGFPQKLQGHSIHKFAKIIQLMEMFFELKLSHKILGNMNTQLKPKLSELFKKYDVHFLEILLDNTEFFSLDTMVELSNGDIGVVVKNRECDVFFPAIQIIKTKSEKFLLNEVIDLEKFSDIEIERIIYYLDNESSL</sequence>
<accession>A0ACC8XB88</accession>
<name>A0ACC8XB88_9FIRM</name>
<protein>
    <submittedName>
        <fullName evidence="1">Uncharacterized protein</fullName>
    </submittedName>
</protein>
<proteinExistence type="predicted"/>
<dbReference type="Proteomes" id="UP000188605">
    <property type="component" value="Unassembled WGS sequence"/>
</dbReference>
<evidence type="ECO:0000313" key="1">
    <source>
        <dbReference type="EMBL" id="ONI39810.1"/>
    </source>
</evidence>